<keyword evidence="10" id="KW-1185">Reference proteome</keyword>
<feature type="transmembrane region" description="Helical" evidence="8">
    <location>
        <begin position="311"/>
        <end position="329"/>
    </location>
</feature>
<protein>
    <submittedName>
        <fullName evidence="9">Ribose transport system permease protein</fullName>
    </submittedName>
</protein>
<keyword evidence="7 8" id="KW-0472">Membrane</keyword>
<evidence type="ECO:0000256" key="1">
    <source>
        <dbReference type="ARBA" id="ARBA00004651"/>
    </source>
</evidence>
<keyword evidence="4" id="KW-0997">Cell inner membrane</keyword>
<feature type="transmembrane region" description="Helical" evidence="8">
    <location>
        <begin position="178"/>
        <end position="200"/>
    </location>
</feature>
<name>A0A1T4YLG2_9BACL</name>
<dbReference type="Pfam" id="PF02653">
    <property type="entry name" value="BPD_transp_2"/>
    <property type="match status" value="1"/>
</dbReference>
<feature type="transmembrane region" description="Helical" evidence="8">
    <location>
        <begin position="65"/>
        <end position="84"/>
    </location>
</feature>
<feature type="transmembrane region" description="Helical" evidence="8">
    <location>
        <begin position="32"/>
        <end position="53"/>
    </location>
</feature>
<keyword evidence="3" id="KW-1003">Cell membrane</keyword>
<dbReference type="PANTHER" id="PTHR32196:SF21">
    <property type="entry name" value="ABC TRANSPORTER PERMEASE PROTEIN YPHD-RELATED"/>
    <property type="match status" value="1"/>
</dbReference>
<dbReference type="GO" id="GO:0022857">
    <property type="term" value="F:transmembrane transporter activity"/>
    <property type="evidence" value="ECO:0007669"/>
    <property type="project" value="InterPro"/>
</dbReference>
<feature type="transmembrane region" description="Helical" evidence="8">
    <location>
        <begin position="229"/>
        <end position="249"/>
    </location>
</feature>
<keyword evidence="5 8" id="KW-0812">Transmembrane</keyword>
<comment type="subcellular location">
    <subcellularLocation>
        <location evidence="1">Cell membrane</location>
        <topology evidence="1">Multi-pass membrane protein</topology>
    </subcellularLocation>
</comment>
<evidence type="ECO:0000256" key="4">
    <source>
        <dbReference type="ARBA" id="ARBA00022519"/>
    </source>
</evidence>
<dbReference type="EMBL" id="FUYJ01000006">
    <property type="protein sequence ID" value="SKB02612.1"/>
    <property type="molecule type" value="Genomic_DNA"/>
</dbReference>
<evidence type="ECO:0000256" key="8">
    <source>
        <dbReference type="SAM" id="Phobius"/>
    </source>
</evidence>
<feature type="transmembrane region" description="Helical" evidence="8">
    <location>
        <begin position="270"/>
        <end position="299"/>
    </location>
</feature>
<proteinExistence type="predicted"/>
<dbReference type="AlphaFoldDB" id="A0A1T4YLG2"/>
<evidence type="ECO:0000256" key="3">
    <source>
        <dbReference type="ARBA" id="ARBA00022475"/>
    </source>
</evidence>
<feature type="transmembrane region" description="Helical" evidence="8">
    <location>
        <begin position="151"/>
        <end position="171"/>
    </location>
</feature>
<evidence type="ECO:0000313" key="9">
    <source>
        <dbReference type="EMBL" id="SKB02612.1"/>
    </source>
</evidence>
<evidence type="ECO:0000256" key="2">
    <source>
        <dbReference type="ARBA" id="ARBA00022448"/>
    </source>
</evidence>
<reference evidence="10" key="1">
    <citation type="submission" date="2017-02" db="EMBL/GenBank/DDBJ databases">
        <authorList>
            <person name="Varghese N."/>
            <person name="Submissions S."/>
        </authorList>
    </citation>
    <scope>NUCLEOTIDE SEQUENCE [LARGE SCALE GENOMIC DNA]</scope>
    <source>
        <strain evidence="10">DSM 23966</strain>
    </source>
</reference>
<keyword evidence="6 8" id="KW-1133">Transmembrane helix</keyword>
<gene>
    <name evidence="9" type="ORF">SAMN04244570_3011</name>
</gene>
<dbReference type="GO" id="GO:0005886">
    <property type="term" value="C:plasma membrane"/>
    <property type="evidence" value="ECO:0007669"/>
    <property type="project" value="UniProtKB-SubCell"/>
</dbReference>
<dbReference type="Proteomes" id="UP000190042">
    <property type="component" value="Unassembled WGS sequence"/>
</dbReference>
<evidence type="ECO:0000256" key="7">
    <source>
        <dbReference type="ARBA" id="ARBA00023136"/>
    </source>
</evidence>
<organism evidence="9 10">
    <name type="scientific">Sporosarcina newyorkensis</name>
    <dbReference type="NCBI Taxonomy" id="759851"/>
    <lineage>
        <taxon>Bacteria</taxon>
        <taxon>Bacillati</taxon>
        <taxon>Bacillota</taxon>
        <taxon>Bacilli</taxon>
        <taxon>Bacillales</taxon>
        <taxon>Caryophanaceae</taxon>
        <taxon>Sporosarcina</taxon>
    </lineage>
</organism>
<dbReference type="PANTHER" id="PTHR32196">
    <property type="entry name" value="ABC TRANSPORTER PERMEASE PROTEIN YPHD-RELATED-RELATED"/>
    <property type="match status" value="1"/>
</dbReference>
<sequence>MKDTTTIASEKEILPHDKPAKKWSVKAAFNKFGPLFGLIGLSSILAILSPSFLQIDNLTNIARQSSINALLALGMLLPILTAGIDLSVGSILAVSIVMAGLVSVTWGMPPLIGLIVCLAVGAIAGLINGLLLTKLRLPHPFISTLGTMNVFRGLALILTGASPIFGFSYLMNYTGQESIGLIPVSFLLVIIVYVIFHIFLNRTSTGRYIYAIGGNKEAARLSGIPVDRVLITVYTLSGFMAALGGLVLIGRTNSASPIAGLTYELDAIAAVIIGGASFLGGVGTVWGTLIGVLIIAVLRNGLNLLGTTSDLQTVVIGAVIVLAVYVDVLRRKKSGK</sequence>
<evidence type="ECO:0000256" key="5">
    <source>
        <dbReference type="ARBA" id="ARBA00022692"/>
    </source>
</evidence>
<feature type="transmembrane region" description="Helical" evidence="8">
    <location>
        <begin position="111"/>
        <end position="131"/>
    </location>
</feature>
<dbReference type="CDD" id="cd06579">
    <property type="entry name" value="TM_PBP1_transp_AraH_like"/>
    <property type="match status" value="1"/>
</dbReference>
<evidence type="ECO:0000313" key="10">
    <source>
        <dbReference type="Proteomes" id="UP000190042"/>
    </source>
</evidence>
<dbReference type="InterPro" id="IPR001851">
    <property type="entry name" value="ABC_transp_permease"/>
</dbReference>
<dbReference type="RefSeq" id="WP_078818193.1">
    <property type="nucleotide sequence ID" value="NZ_FUYJ01000006.1"/>
</dbReference>
<keyword evidence="2" id="KW-0813">Transport</keyword>
<evidence type="ECO:0000256" key="6">
    <source>
        <dbReference type="ARBA" id="ARBA00022989"/>
    </source>
</evidence>
<accession>A0A1T4YLG2</accession>